<organism evidence="3 4">
    <name type="scientific">Alicyclobacillus acidoterrestris (strain ATCC 49025 / DSM 3922 / CIP 106132 / NCIMB 13137 / GD3B)</name>
    <dbReference type="NCBI Taxonomy" id="1356854"/>
    <lineage>
        <taxon>Bacteria</taxon>
        <taxon>Bacillati</taxon>
        <taxon>Bacillota</taxon>
        <taxon>Bacilli</taxon>
        <taxon>Bacillales</taxon>
        <taxon>Alicyclobacillaceae</taxon>
        <taxon>Alicyclobacillus</taxon>
    </lineage>
</organism>
<dbReference type="InterPro" id="IPR019734">
    <property type="entry name" value="TPR_rpt"/>
</dbReference>
<dbReference type="SMART" id="SM00028">
    <property type="entry name" value="TPR"/>
    <property type="match status" value="4"/>
</dbReference>
<dbReference type="KEGG" id="aaco:K1I37_11460"/>
<dbReference type="eggNOG" id="COG0457">
    <property type="taxonomic scope" value="Bacteria"/>
</dbReference>
<dbReference type="Gene3D" id="1.25.40.10">
    <property type="entry name" value="Tetratricopeptide repeat domain"/>
    <property type="match status" value="3"/>
</dbReference>
<accession>A0A9E6ZN81</accession>
<dbReference type="EMBL" id="CP080467">
    <property type="protein sequence ID" value="UNO47345.1"/>
    <property type="molecule type" value="Genomic_DNA"/>
</dbReference>
<proteinExistence type="predicted"/>
<keyword evidence="2" id="KW-0802">TPR repeat</keyword>
<gene>
    <name evidence="3" type="ORF">K1I37_11460</name>
</gene>
<evidence type="ECO:0000256" key="1">
    <source>
        <dbReference type="ARBA" id="ARBA00022737"/>
    </source>
</evidence>
<name>T0BNR9_ALIAG</name>
<keyword evidence="1" id="KW-0677">Repeat</keyword>
<dbReference type="SUPFAM" id="SSF48452">
    <property type="entry name" value="TPR-like"/>
    <property type="match status" value="1"/>
</dbReference>
<dbReference type="OrthoDB" id="2370959at2"/>
<dbReference type="Pfam" id="PF14559">
    <property type="entry name" value="TPR_19"/>
    <property type="match status" value="1"/>
</dbReference>
<evidence type="ECO:0000313" key="3">
    <source>
        <dbReference type="EMBL" id="UNO47345.1"/>
    </source>
</evidence>
<reference evidence="4" key="1">
    <citation type="journal article" date="2022" name="G3 (Bethesda)">
        <title>Unveiling the complete genome sequence of Alicyclobacillus acidoterrestris DSM 3922T, a taint-producing strain.</title>
        <authorList>
            <person name="Leonardo I.C."/>
            <person name="Barreto Crespo M.T."/>
            <person name="Gaspar F.B."/>
        </authorList>
    </citation>
    <scope>NUCLEOTIDE SEQUENCE [LARGE SCALE GENOMIC DNA]</scope>
    <source>
        <strain evidence="4">DSM 3922</strain>
    </source>
</reference>
<dbReference type="AlphaFoldDB" id="T0BNR9"/>
<dbReference type="RefSeq" id="WP_021296762.1">
    <property type="nucleotide sequence ID" value="NZ_AURB01000134.1"/>
</dbReference>
<dbReference type="Pfam" id="PF13432">
    <property type="entry name" value="TPR_16"/>
    <property type="match status" value="1"/>
</dbReference>
<dbReference type="PROSITE" id="PS50005">
    <property type="entry name" value="TPR"/>
    <property type="match status" value="1"/>
</dbReference>
<dbReference type="PANTHER" id="PTHR44858:SF1">
    <property type="entry name" value="UDP-N-ACETYLGLUCOSAMINE--PEPTIDE N-ACETYLGLUCOSAMINYLTRANSFERASE SPINDLY-RELATED"/>
    <property type="match status" value="1"/>
</dbReference>
<accession>T0BNR9</accession>
<dbReference type="STRING" id="1356854.N007_08495"/>
<dbReference type="InterPro" id="IPR050498">
    <property type="entry name" value="Ycf3"/>
</dbReference>
<protein>
    <submittedName>
        <fullName evidence="3">Tetratricopeptide repeat protein</fullName>
    </submittedName>
</protein>
<evidence type="ECO:0000256" key="2">
    <source>
        <dbReference type="ARBA" id="ARBA00022803"/>
    </source>
</evidence>
<dbReference type="Proteomes" id="UP000829401">
    <property type="component" value="Chromosome"/>
</dbReference>
<keyword evidence="4" id="KW-1185">Reference proteome</keyword>
<dbReference type="InterPro" id="IPR011990">
    <property type="entry name" value="TPR-like_helical_dom_sf"/>
</dbReference>
<dbReference type="PANTHER" id="PTHR44858">
    <property type="entry name" value="TETRATRICOPEPTIDE REPEAT PROTEIN 6"/>
    <property type="match status" value="1"/>
</dbReference>
<evidence type="ECO:0000313" key="4">
    <source>
        <dbReference type="Proteomes" id="UP000829401"/>
    </source>
</evidence>
<sequence>MQNLELKDIANAVLQIREQVPEADARTKERMLQDLAMLRELATSVLDAWMEVDDVIEETILEIGEVEQAGDLGQDDASSAEARSEAWSASRTESLLQGPVEIAQTWFDLSLKVDCALRRGLGYFDLRMFDEAAASLSEALDGQDNPAARIYLALSHLAAGRIDLAASHLAFARDAAADEMTLQAVLEVEVQLCAAKEDWHQAVHVLYELLSLDPHEVDVWYNLGICHLKLYEFAAAERCFAKAMRTETVDVEAILWRAMSLVLSGRVDEGRALLTHSEQMGEQLEQHALLRVVLYLSTQQMDLAEQTAGSVIMKYPNQAIGYELLALCRAVSHRPREAMIASKRALALRPEGSHALTLFGLTSYLLGDFSRAKAALEAAEKNGDASALTQIIRARIAALDGQTDEARRRLGQLAEHPGMYAKRLAILYRGMLHLREGESALANADFERAVHLGLPPSAIAVARAHVESEIEQSEMQLERS</sequence>